<dbReference type="InterPro" id="IPR013954">
    <property type="entry name" value="PNK3P"/>
</dbReference>
<dbReference type="FunFam" id="3.40.50.300:FF:000737">
    <property type="entry name" value="Bifunctional polynucleotide phosphatase/kinase"/>
    <property type="match status" value="1"/>
</dbReference>
<evidence type="ECO:0000313" key="1">
    <source>
        <dbReference type="EMBL" id="QBK93291.1"/>
    </source>
</evidence>
<keyword evidence="1" id="KW-0808">Transferase</keyword>
<dbReference type="Pfam" id="PF13671">
    <property type="entry name" value="AAA_33"/>
    <property type="match status" value="1"/>
</dbReference>
<protein>
    <submittedName>
        <fullName evidence="1">Polynucleotide kinase 3 phosphatase</fullName>
    </submittedName>
</protein>
<dbReference type="FunFam" id="3.40.50.1000:FF:000078">
    <property type="entry name" value="Bifunctional polynucleotide phosphatase/kinase"/>
    <property type="match status" value="1"/>
</dbReference>
<keyword evidence="1" id="KW-0418">Kinase</keyword>
<dbReference type="GO" id="GO:0003690">
    <property type="term" value="F:double-stranded DNA binding"/>
    <property type="evidence" value="ECO:0007669"/>
    <property type="project" value="TreeGrafter"/>
</dbReference>
<dbReference type="SUPFAM" id="SSF56784">
    <property type="entry name" value="HAD-like"/>
    <property type="match status" value="1"/>
</dbReference>
<dbReference type="NCBIfam" id="TIGR01664">
    <property type="entry name" value="DNA-3'-Pase"/>
    <property type="match status" value="1"/>
</dbReference>
<dbReference type="GO" id="GO:0046404">
    <property type="term" value="F:ATP-dependent polydeoxyribonucleotide 5'-hydroxyl-kinase activity"/>
    <property type="evidence" value="ECO:0007669"/>
    <property type="project" value="TreeGrafter"/>
</dbReference>
<dbReference type="InterPro" id="IPR023214">
    <property type="entry name" value="HAD_sf"/>
</dbReference>
<dbReference type="InterPro" id="IPR027417">
    <property type="entry name" value="P-loop_NTPase"/>
</dbReference>
<name>A0A481ZFQ9_9VIRU</name>
<dbReference type="Gene3D" id="3.40.50.300">
    <property type="entry name" value="P-loop containing nucleotide triphosphate hydrolases"/>
    <property type="match status" value="1"/>
</dbReference>
<sequence>MDQKESDLGQSIPKRTAPMRLTWSEPEPTFFILDSPDIKGSSLIAAYDFDWTIAASKSGGKFPVGKDDWKWLFQCVPVELKKLHDDGYKIVFFTNQGGVEKGKVDIESLKQKFINVSEELGFPIQVFIACAVNHFRKPNTIMWDYMIEYHNGGIKPDMKRCFYIGDAAGRSKGWKKGAKKDFSTSDRKFAANIGLSFQTPEEHFLGEDSADDWSWRSLDPSTLDESKDFQERYTKEFQEIVVFCGFPASGKTTFAKRYLEKYTWINRDKLGTQFNCIRKARDALILKKNVIVDNTSPDKETRERYISLGNELCIPIRCFYFNTDISICEHLNLLRMNQTKGECRRVPQVGFNRYKSKFEMPSESEGFYEIITIDFTLKFDSKGDRKFFYMWT</sequence>
<dbReference type="InterPro" id="IPR006551">
    <property type="entry name" value="Polynucleotide_phosphatase"/>
</dbReference>
<dbReference type="InterPro" id="IPR036412">
    <property type="entry name" value="HAD-like_sf"/>
</dbReference>
<dbReference type="SUPFAM" id="SSF52540">
    <property type="entry name" value="P-loop containing nucleoside triphosphate hydrolases"/>
    <property type="match status" value="1"/>
</dbReference>
<dbReference type="CDD" id="cd01625">
    <property type="entry name" value="HAD_PNP"/>
    <property type="match status" value="1"/>
</dbReference>
<reference evidence="1" key="1">
    <citation type="journal article" date="2019" name="MBio">
        <title>Virus Genomes from Deep Sea Sediments Expand the Ocean Megavirome and Support Independent Origins of Viral Gigantism.</title>
        <authorList>
            <person name="Backstrom D."/>
            <person name="Yutin N."/>
            <person name="Jorgensen S.L."/>
            <person name="Dharamshi J."/>
            <person name="Homa F."/>
            <person name="Zaremba-Niedwiedzka K."/>
            <person name="Spang A."/>
            <person name="Wolf Y.I."/>
            <person name="Koonin E.V."/>
            <person name="Ettema T.J."/>
        </authorList>
    </citation>
    <scope>NUCLEOTIDE SEQUENCE</scope>
</reference>
<dbReference type="Pfam" id="PF08645">
    <property type="entry name" value="PNK3P"/>
    <property type="match status" value="1"/>
</dbReference>
<organism evidence="1">
    <name type="scientific">Pithovirus LCPAC403</name>
    <dbReference type="NCBI Taxonomy" id="2506596"/>
    <lineage>
        <taxon>Viruses</taxon>
        <taxon>Pithoviruses</taxon>
    </lineage>
</organism>
<proteinExistence type="predicted"/>
<dbReference type="PANTHER" id="PTHR12083">
    <property type="entry name" value="BIFUNCTIONAL POLYNUCLEOTIDE PHOSPHATASE/KINASE"/>
    <property type="match status" value="1"/>
</dbReference>
<dbReference type="Gene3D" id="3.40.50.1000">
    <property type="entry name" value="HAD superfamily/HAD-like"/>
    <property type="match status" value="1"/>
</dbReference>
<dbReference type="InterPro" id="IPR006549">
    <property type="entry name" value="HAD-SF_hydro_IIIA"/>
</dbReference>
<dbReference type="EMBL" id="MK500593">
    <property type="protein sequence ID" value="QBK93291.1"/>
    <property type="molecule type" value="Genomic_DNA"/>
</dbReference>
<dbReference type="GO" id="GO:0006281">
    <property type="term" value="P:DNA repair"/>
    <property type="evidence" value="ECO:0007669"/>
    <property type="project" value="TreeGrafter"/>
</dbReference>
<dbReference type="NCBIfam" id="TIGR01662">
    <property type="entry name" value="HAD-SF-IIIA"/>
    <property type="match status" value="1"/>
</dbReference>
<dbReference type="GO" id="GO:0046403">
    <property type="term" value="F:polynucleotide 3'-phosphatase activity"/>
    <property type="evidence" value="ECO:0007669"/>
    <property type="project" value="TreeGrafter"/>
</dbReference>
<dbReference type="PANTHER" id="PTHR12083:SF9">
    <property type="entry name" value="BIFUNCTIONAL POLYNUCLEOTIDE PHOSPHATASE_KINASE"/>
    <property type="match status" value="1"/>
</dbReference>
<gene>
    <name evidence="1" type="ORF">LCPAC403_04250</name>
</gene>
<accession>A0A481ZFQ9</accession>